<organism evidence="1 2">
    <name type="scientific">Streblomastix strix</name>
    <dbReference type="NCBI Taxonomy" id="222440"/>
    <lineage>
        <taxon>Eukaryota</taxon>
        <taxon>Metamonada</taxon>
        <taxon>Preaxostyla</taxon>
        <taxon>Oxymonadida</taxon>
        <taxon>Streblomastigidae</taxon>
        <taxon>Streblomastix</taxon>
    </lineage>
</organism>
<evidence type="ECO:0000313" key="1">
    <source>
        <dbReference type="EMBL" id="KAA6363020.1"/>
    </source>
</evidence>
<reference evidence="1 2" key="1">
    <citation type="submission" date="2019-03" db="EMBL/GenBank/DDBJ databases">
        <title>Single cell metagenomics reveals metabolic interactions within the superorganism composed of flagellate Streblomastix strix and complex community of Bacteroidetes bacteria on its surface.</title>
        <authorList>
            <person name="Treitli S.C."/>
            <person name="Kolisko M."/>
            <person name="Husnik F."/>
            <person name="Keeling P."/>
            <person name="Hampl V."/>
        </authorList>
    </citation>
    <scope>NUCLEOTIDE SEQUENCE [LARGE SCALE GENOMIC DNA]</scope>
    <source>
        <strain evidence="1">ST1C</strain>
    </source>
</reference>
<protein>
    <submittedName>
        <fullName evidence="1">Uncharacterized protein</fullName>
    </submittedName>
</protein>
<name>A0A5J4TY59_9EUKA</name>
<comment type="caution">
    <text evidence="1">The sequence shown here is derived from an EMBL/GenBank/DDBJ whole genome shotgun (WGS) entry which is preliminary data.</text>
</comment>
<dbReference type="AlphaFoldDB" id="A0A5J4TY59"/>
<evidence type="ECO:0000313" key="2">
    <source>
        <dbReference type="Proteomes" id="UP000324800"/>
    </source>
</evidence>
<accession>A0A5J4TY59</accession>
<gene>
    <name evidence="1" type="ORF">EZS28_041453</name>
</gene>
<sequence length="392" mass="43860">MAIHNVHMKRQQRGIANVFVPSYPIRLQKSVSGFNAPSFIRVGSPIGTAVLRLAALMNKFFPYDALFNLSVVVEQLAPVKSYLFSVPLDRSRYIAPPNKLASHKLKVDYEDVVVFIINIPPLSEILFKETKIAPPFPFVLEHELNQHESLIVNLLVPLNSALIAAPFPLVSLLSILVNELSIISTFPVPLPTFIILYPDILIVETISLLIARLPWLVYTSPTEIDDESPSVIFIKQLVISIFVNVFPPVIIQSPDAFLLIENVILSNETDYAVIVNFPVLSINKIEFTVSQTPESVIALELYVNAYSNVLQGHYKCPQNRLSFPDPTCRDNREEQLIGQCLDGLFYPLLTSSVLIPIYNTPQVSFVQRLVVSLTERRFLDAILAPVSAVSKD</sequence>
<dbReference type="EMBL" id="SNRW01023420">
    <property type="protein sequence ID" value="KAA6363020.1"/>
    <property type="molecule type" value="Genomic_DNA"/>
</dbReference>
<proteinExistence type="predicted"/>
<dbReference type="Proteomes" id="UP000324800">
    <property type="component" value="Unassembled WGS sequence"/>
</dbReference>